<dbReference type="PANTHER" id="PTHR16770:SF3">
    <property type="entry name" value="PROTEIN RIPPLY2"/>
    <property type="match status" value="1"/>
</dbReference>
<organism evidence="6 7">
    <name type="scientific">Acipenser oxyrinchus oxyrinchus</name>
    <dbReference type="NCBI Taxonomy" id="40147"/>
    <lineage>
        <taxon>Eukaryota</taxon>
        <taxon>Metazoa</taxon>
        <taxon>Chordata</taxon>
        <taxon>Craniata</taxon>
        <taxon>Vertebrata</taxon>
        <taxon>Euteleostomi</taxon>
        <taxon>Actinopterygii</taxon>
        <taxon>Chondrostei</taxon>
        <taxon>Acipenseriformes</taxon>
        <taxon>Acipenseridae</taxon>
        <taxon>Acipenser</taxon>
    </lineage>
</organism>
<feature type="region of interest" description="Disordered" evidence="5">
    <location>
        <begin position="53"/>
        <end position="76"/>
    </location>
</feature>
<dbReference type="GO" id="GO:0009880">
    <property type="term" value="P:embryonic pattern specification"/>
    <property type="evidence" value="ECO:0007669"/>
    <property type="project" value="TreeGrafter"/>
</dbReference>
<evidence type="ECO:0000313" key="6">
    <source>
        <dbReference type="EMBL" id="KAK1163196.1"/>
    </source>
</evidence>
<dbReference type="GO" id="GO:0005634">
    <property type="term" value="C:nucleus"/>
    <property type="evidence" value="ECO:0007669"/>
    <property type="project" value="UniProtKB-SubCell"/>
</dbReference>
<evidence type="ECO:0000256" key="3">
    <source>
        <dbReference type="ARBA" id="ARBA00022473"/>
    </source>
</evidence>
<gene>
    <name evidence="6" type="primary">ripply1</name>
    <name evidence="6" type="ORF">AOXY_G16587</name>
</gene>
<reference evidence="6" key="1">
    <citation type="submission" date="2022-02" db="EMBL/GenBank/DDBJ databases">
        <title>Atlantic sturgeon de novo genome assembly.</title>
        <authorList>
            <person name="Stock M."/>
            <person name="Klopp C."/>
            <person name="Guiguen Y."/>
            <person name="Cabau C."/>
            <person name="Parinello H."/>
            <person name="Santidrian Yebra-Pimentel E."/>
            <person name="Kuhl H."/>
            <person name="Dirks R.P."/>
            <person name="Guessner J."/>
            <person name="Wuertz S."/>
            <person name="Du K."/>
            <person name="Schartl M."/>
        </authorList>
    </citation>
    <scope>NUCLEOTIDE SEQUENCE</scope>
    <source>
        <strain evidence="6">STURGEONOMICS-FGT-2020</strain>
        <tissue evidence="6">Whole blood</tissue>
    </source>
</reference>
<dbReference type="Pfam" id="PF14998">
    <property type="entry name" value="Ripply"/>
    <property type="match status" value="1"/>
</dbReference>
<evidence type="ECO:0000313" key="7">
    <source>
        <dbReference type="Proteomes" id="UP001230051"/>
    </source>
</evidence>
<keyword evidence="4" id="KW-0539">Nucleus</keyword>
<dbReference type="EMBL" id="JAGXEW010000015">
    <property type="protein sequence ID" value="KAK1163196.1"/>
    <property type="molecule type" value="Genomic_DNA"/>
</dbReference>
<feature type="region of interest" description="Disordered" evidence="5">
    <location>
        <begin position="116"/>
        <end position="153"/>
    </location>
</feature>
<proteinExistence type="inferred from homology"/>
<comment type="caution">
    <text evidence="6">The sequence shown here is derived from an EMBL/GenBank/DDBJ whole genome shotgun (WGS) entry which is preliminary data.</text>
</comment>
<protein>
    <submittedName>
        <fullName evidence="6">Protein ripply1-like</fullName>
    </submittedName>
</protein>
<dbReference type="GO" id="GO:0000122">
    <property type="term" value="P:negative regulation of transcription by RNA polymerase II"/>
    <property type="evidence" value="ECO:0007669"/>
    <property type="project" value="TreeGrafter"/>
</dbReference>
<comment type="subcellular location">
    <subcellularLocation>
        <location evidence="1">Nucleus</location>
    </subcellularLocation>
</comment>
<dbReference type="PANTHER" id="PTHR16770">
    <property type="entry name" value="PROTEIN RIPPLY-LIKE"/>
    <property type="match status" value="1"/>
</dbReference>
<accession>A0AAD8D635</accession>
<dbReference type="InterPro" id="IPR028127">
    <property type="entry name" value="Ripply_fam"/>
</dbReference>
<evidence type="ECO:0000256" key="1">
    <source>
        <dbReference type="ARBA" id="ARBA00004123"/>
    </source>
</evidence>
<feature type="compositionally biased region" description="Acidic residues" evidence="5">
    <location>
        <begin position="118"/>
        <end position="135"/>
    </location>
</feature>
<dbReference type="AlphaFoldDB" id="A0AAD8D635"/>
<evidence type="ECO:0000256" key="2">
    <source>
        <dbReference type="ARBA" id="ARBA00006944"/>
    </source>
</evidence>
<sequence>MESTAFFANLTPFAPAPSSYLYSMALNGLAQKSSPPSLWRPWIMTTRDMERKSMRQQACPYARPANTESFTETEKTQPLFQHPVRLFWPKSKSYDYLYSDGENLLKNFPVQATISFYEESDSEDEEEYDESESEQEVSPKHKALPATHFTSYN</sequence>
<name>A0AAD8D635_ACIOX</name>
<comment type="similarity">
    <text evidence="2">Belongs to the ripply family.</text>
</comment>
<keyword evidence="7" id="KW-1185">Reference proteome</keyword>
<dbReference type="Proteomes" id="UP001230051">
    <property type="component" value="Unassembled WGS sequence"/>
</dbReference>
<evidence type="ECO:0000256" key="4">
    <source>
        <dbReference type="ARBA" id="ARBA00023242"/>
    </source>
</evidence>
<evidence type="ECO:0000256" key="5">
    <source>
        <dbReference type="SAM" id="MobiDB-lite"/>
    </source>
</evidence>
<keyword evidence="3" id="KW-0217">Developmental protein</keyword>